<reference evidence="3 4" key="1">
    <citation type="submission" date="2016-10" db="EMBL/GenBank/DDBJ databases">
        <authorList>
            <person name="de Groot N.N."/>
        </authorList>
    </citation>
    <scope>NUCLEOTIDE SEQUENCE [LARGE SCALE GENOMIC DNA]</scope>
    <source>
        <strain evidence="3 4">DSM 25186</strain>
    </source>
</reference>
<dbReference type="SMART" id="SM00257">
    <property type="entry name" value="LysM"/>
    <property type="match status" value="2"/>
</dbReference>
<protein>
    <submittedName>
        <fullName evidence="3">LysM domain-containing protein</fullName>
    </submittedName>
</protein>
<dbReference type="Proteomes" id="UP000198510">
    <property type="component" value="Unassembled WGS sequence"/>
</dbReference>
<dbReference type="AlphaFoldDB" id="A0A1G9DSJ6"/>
<evidence type="ECO:0000259" key="2">
    <source>
        <dbReference type="PROSITE" id="PS51782"/>
    </source>
</evidence>
<dbReference type="GO" id="GO:0008932">
    <property type="term" value="F:lytic endotransglycosylase activity"/>
    <property type="evidence" value="ECO:0007669"/>
    <property type="project" value="TreeGrafter"/>
</dbReference>
<dbReference type="InterPro" id="IPR036779">
    <property type="entry name" value="LysM_dom_sf"/>
</dbReference>
<accession>A0A1G9DSJ6</accession>
<dbReference type="InterPro" id="IPR018392">
    <property type="entry name" value="LysM"/>
</dbReference>
<dbReference type="Pfam" id="PF01476">
    <property type="entry name" value="LysM"/>
    <property type="match status" value="1"/>
</dbReference>
<name>A0A1G9DSJ6_9BACT</name>
<evidence type="ECO:0000313" key="3">
    <source>
        <dbReference type="EMBL" id="SDK66812.1"/>
    </source>
</evidence>
<keyword evidence="4" id="KW-1185">Reference proteome</keyword>
<dbReference type="Gene3D" id="3.10.350.10">
    <property type="entry name" value="LysM domain"/>
    <property type="match status" value="1"/>
</dbReference>
<evidence type="ECO:0000256" key="1">
    <source>
        <dbReference type="SAM" id="MobiDB-lite"/>
    </source>
</evidence>
<proteinExistence type="predicted"/>
<feature type="compositionally biased region" description="Basic residues" evidence="1">
    <location>
        <begin position="7"/>
        <end position="24"/>
    </location>
</feature>
<dbReference type="STRING" id="1075417.SAMN05421823_103234"/>
<evidence type="ECO:0000313" key="4">
    <source>
        <dbReference type="Proteomes" id="UP000198510"/>
    </source>
</evidence>
<feature type="domain" description="LysM" evidence="2">
    <location>
        <begin position="134"/>
        <end position="177"/>
    </location>
</feature>
<dbReference type="RefSeq" id="WP_089681254.1">
    <property type="nucleotide sequence ID" value="NZ_FNFO01000003.1"/>
</dbReference>
<feature type="region of interest" description="Disordered" evidence="1">
    <location>
        <begin position="1"/>
        <end position="26"/>
    </location>
</feature>
<dbReference type="PANTHER" id="PTHR33734">
    <property type="entry name" value="LYSM DOMAIN-CONTAINING GPI-ANCHORED PROTEIN 2"/>
    <property type="match status" value="1"/>
</dbReference>
<gene>
    <name evidence="3" type="ORF">SAMN05421823_103234</name>
</gene>
<dbReference type="OrthoDB" id="912393at2"/>
<dbReference type="SUPFAM" id="SSF54106">
    <property type="entry name" value="LysM domain"/>
    <property type="match status" value="1"/>
</dbReference>
<dbReference type="CDD" id="cd00118">
    <property type="entry name" value="LysM"/>
    <property type="match status" value="1"/>
</dbReference>
<dbReference type="EMBL" id="FNFO01000003">
    <property type="protein sequence ID" value="SDK66812.1"/>
    <property type="molecule type" value="Genomic_DNA"/>
</dbReference>
<dbReference type="PROSITE" id="PS51782">
    <property type="entry name" value="LYSM"/>
    <property type="match status" value="1"/>
</dbReference>
<sequence>MPTTVRPKPRTKSKASPRKKKAARPQHNPVLLPTLLTLVVALGLLWGWIALTTPRGESLLTQLQSASVPTSAPQRPAAHATDQGVEYRYVPKRDEPLGIVAGRFNASPTQVKQQNQLTSSTVAAGKPIRILVKALHRVKAGEGLNGIALRYDVPKADIMRANSLDNDVLRIDQQLVVPFRSH</sequence>
<dbReference type="PANTHER" id="PTHR33734:SF22">
    <property type="entry name" value="MEMBRANE-BOUND LYTIC MUREIN TRANSGLYCOSYLASE D"/>
    <property type="match status" value="1"/>
</dbReference>
<organism evidence="3 4">
    <name type="scientific">Catalinimonas alkaloidigena</name>
    <dbReference type="NCBI Taxonomy" id="1075417"/>
    <lineage>
        <taxon>Bacteria</taxon>
        <taxon>Pseudomonadati</taxon>
        <taxon>Bacteroidota</taxon>
        <taxon>Cytophagia</taxon>
        <taxon>Cytophagales</taxon>
        <taxon>Catalimonadaceae</taxon>
        <taxon>Catalinimonas</taxon>
    </lineage>
</organism>